<dbReference type="SUPFAM" id="SSF103473">
    <property type="entry name" value="MFS general substrate transporter"/>
    <property type="match status" value="1"/>
</dbReference>
<keyword evidence="3 5" id="KW-1133">Transmembrane helix</keyword>
<evidence type="ECO:0000256" key="2">
    <source>
        <dbReference type="ARBA" id="ARBA00022692"/>
    </source>
</evidence>
<name>A0A931NI27_9BURK</name>
<feature type="transmembrane region" description="Helical" evidence="5">
    <location>
        <begin position="81"/>
        <end position="104"/>
    </location>
</feature>
<evidence type="ECO:0000313" key="7">
    <source>
        <dbReference type="EMBL" id="MBH9577115.1"/>
    </source>
</evidence>
<feature type="transmembrane region" description="Helical" evidence="5">
    <location>
        <begin position="139"/>
        <end position="159"/>
    </location>
</feature>
<gene>
    <name evidence="7" type="ORF">I7X39_09365</name>
</gene>
<protein>
    <submittedName>
        <fullName evidence="7">MFS transporter</fullName>
    </submittedName>
</protein>
<reference evidence="7" key="1">
    <citation type="submission" date="2020-12" db="EMBL/GenBank/DDBJ databases">
        <title>The genome sequence of Inhella sp. 1Y17.</title>
        <authorList>
            <person name="Liu Y."/>
        </authorList>
    </citation>
    <scope>NUCLEOTIDE SEQUENCE</scope>
    <source>
        <strain evidence="7">1Y17</strain>
    </source>
</reference>
<dbReference type="PANTHER" id="PTHR23501:SF154">
    <property type="entry name" value="MULTIDRUG-EFFLUX TRANSPORTER RV1634-RELATED"/>
    <property type="match status" value="1"/>
</dbReference>
<dbReference type="Gene3D" id="1.20.1250.20">
    <property type="entry name" value="MFS general substrate transporter like domains"/>
    <property type="match status" value="1"/>
</dbReference>
<evidence type="ECO:0000313" key="8">
    <source>
        <dbReference type="Proteomes" id="UP000613266"/>
    </source>
</evidence>
<feature type="domain" description="Major facilitator superfamily (MFS) profile" evidence="6">
    <location>
        <begin position="16"/>
        <end position="441"/>
    </location>
</feature>
<keyword evidence="4 5" id="KW-0472">Membrane</keyword>
<dbReference type="Pfam" id="PF07690">
    <property type="entry name" value="MFS_1"/>
    <property type="match status" value="1"/>
</dbReference>
<dbReference type="GO" id="GO:0005886">
    <property type="term" value="C:plasma membrane"/>
    <property type="evidence" value="ECO:0007669"/>
    <property type="project" value="TreeGrafter"/>
</dbReference>
<proteinExistence type="predicted"/>
<dbReference type="AlphaFoldDB" id="A0A931NI27"/>
<sequence length="441" mass="44341">MSPTAPTPLDPGQRAAILGALALVSMLAFEAVAVAAAMPAIAAALDGLSQYALAFGGTLALSVLGMVWAGPVCDRQGPYRASLYGLLVFGAGLLVAGLAPGMLWVSAGRAVQGLGVGMLGVALYVGMGRLLPAALHPRLFAWMAAAWVLPGLLGPWLAARLVELWGWRAVFLGVAALLPPTALLLLPALRRLPALPEGARAGAPLLWAGLAAGAALALHGAEQLGALAWLALLALAPAAARLLPAGSLGARPGLPAVIALRGLMAASFFCTEAFVPLYLNRVAGWSLSEGGLALSAAAVSWSLGSAIQARLRHEAARRRGLQAGLALLLAGQLLLTWPMLGGGAPHWVLAGWALAGLGIGLAWPMLSVLTLALSAPAEQGRNSSALQLADALATTVALALAGVLFAGGQAGPQAYGAVLAWTLGLALLGLLVTGRAAAPAR</sequence>
<dbReference type="EMBL" id="JAEDAK010000005">
    <property type="protein sequence ID" value="MBH9577115.1"/>
    <property type="molecule type" value="Genomic_DNA"/>
</dbReference>
<evidence type="ECO:0000256" key="1">
    <source>
        <dbReference type="ARBA" id="ARBA00004141"/>
    </source>
</evidence>
<dbReference type="GO" id="GO:0022857">
    <property type="term" value="F:transmembrane transporter activity"/>
    <property type="evidence" value="ECO:0007669"/>
    <property type="project" value="InterPro"/>
</dbReference>
<feature type="transmembrane region" description="Helical" evidence="5">
    <location>
        <begin position="385"/>
        <end position="406"/>
    </location>
</feature>
<feature type="transmembrane region" description="Helical" evidence="5">
    <location>
        <begin position="321"/>
        <end position="340"/>
    </location>
</feature>
<feature type="transmembrane region" description="Helical" evidence="5">
    <location>
        <begin position="165"/>
        <end position="189"/>
    </location>
</feature>
<keyword evidence="8" id="KW-1185">Reference proteome</keyword>
<evidence type="ECO:0000256" key="4">
    <source>
        <dbReference type="ARBA" id="ARBA00023136"/>
    </source>
</evidence>
<feature type="transmembrane region" description="Helical" evidence="5">
    <location>
        <begin position="201"/>
        <end position="220"/>
    </location>
</feature>
<feature type="transmembrane region" description="Helical" evidence="5">
    <location>
        <begin position="226"/>
        <end position="244"/>
    </location>
</feature>
<evidence type="ECO:0000259" key="6">
    <source>
        <dbReference type="PROSITE" id="PS50850"/>
    </source>
</evidence>
<feature type="transmembrane region" description="Helical" evidence="5">
    <location>
        <begin position="418"/>
        <end position="438"/>
    </location>
</feature>
<accession>A0A931NI27</accession>
<feature type="transmembrane region" description="Helical" evidence="5">
    <location>
        <begin position="21"/>
        <end position="45"/>
    </location>
</feature>
<keyword evidence="2 5" id="KW-0812">Transmembrane</keyword>
<dbReference type="RefSeq" id="WP_198110889.1">
    <property type="nucleotide sequence ID" value="NZ_JAEDAK010000005.1"/>
</dbReference>
<feature type="transmembrane region" description="Helical" evidence="5">
    <location>
        <begin position="110"/>
        <end position="127"/>
    </location>
</feature>
<feature type="transmembrane region" description="Helical" evidence="5">
    <location>
        <begin position="256"/>
        <end position="279"/>
    </location>
</feature>
<comment type="subcellular location">
    <subcellularLocation>
        <location evidence="1">Membrane</location>
        <topology evidence="1">Multi-pass membrane protein</topology>
    </subcellularLocation>
</comment>
<dbReference type="PROSITE" id="PS50850">
    <property type="entry name" value="MFS"/>
    <property type="match status" value="1"/>
</dbReference>
<dbReference type="InterPro" id="IPR011701">
    <property type="entry name" value="MFS"/>
</dbReference>
<evidence type="ECO:0000256" key="3">
    <source>
        <dbReference type="ARBA" id="ARBA00022989"/>
    </source>
</evidence>
<feature type="transmembrane region" description="Helical" evidence="5">
    <location>
        <begin position="352"/>
        <end position="373"/>
    </location>
</feature>
<feature type="transmembrane region" description="Helical" evidence="5">
    <location>
        <begin position="51"/>
        <end position="69"/>
    </location>
</feature>
<dbReference type="Proteomes" id="UP000613266">
    <property type="component" value="Unassembled WGS sequence"/>
</dbReference>
<dbReference type="PANTHER" id="PTHR23501">
    <property type="entry name" value="MAJOR FACILITATOR SUPERFAMILY"/>
    <property type="match status" value="1"/>
</dbReference>
<organism evidence="7 8">
    <name type="scientific">Inhella proteolytica</name>
    <dbReference type="NCBI Taxonomy" id="2795029"/>
    <lineage>
        <taxon>Bacteria</taxon>
        <taxon>Pseudomonadati</taxon>
        <taxon>Pseudomonadota</taxon>
        <taxon>Betaproteobacteria</taxon>
        <taxon>Burkholderiales</taxon>
        <taxon>Sphaerotilaceae</taxon>
        <taxon>Inhella</taxon>
    </lineage>
</organism>
<evidence type="ECO:0000256" key="5">
    <source>
        <dbReference type="SAM" id="Phobius"/>
    </source>
</evidence>
<comment type="caution">
    <text evidence="7">The sequence shown here is derived from an EMBL/GenBank/DDBJ whole genome shotgun (WGS) entry which is preliminary data.</text>
</comment>
<dbReference type="InterPro" id="IPR036259">
    <property type="entry name" value="MFS_trans_sf"/>
</dbReference>
<dbReference type="InterPro" id="IPR020846">
    <property type="entry name" value="MFS_dom"/>
</dbReference>